<feature type="chain" id="PRO_5016570245" evidence="4">
    <location>
        <begin position="24"/>
        <end position="342"/>
    </location>
</feature>
<evidence type="ECO:0000256" key="3">
    <source>
        <dbReference type="PIRSR" id="PIRSR039026-2"/>
    </source>
</evidence>
<feature type="binding site" evidence="3">
    <location>
        <position position="207"/>
    </location>
    <ligand>
        <name>Na(+)</name>
        <dbReference type="ChEBI" id="CHEBI:29101"/>
    </ligand>
</feature>
<proteinExistence type="predicted"/>
<dbReference type="InterPro" id="IPR018389">
    <property type="entry name" value="DctP_fam"/>
</dbReference>
<dbReference type="GO" id="GO:0055085">
    <property type="term" value="P:transmembrane transport"/>
    <property type="evidence" value="ECO:0007669"/>
    <property type="project" value="InterPro"/>
</dbReference>
<dbReference type="Gene3D" id="3.40.190.170">
    <property type="entry name" value="Bacterial extracellular solute-binding protein, family 7"/>
    <property type="match status" value="1"/>
</dbReference>
<evidence type="ECO:0000313" key="5">
    <source>
        <dbReference type="EMBL" id="RBI66618.1"/>
    </source>
</evidence>
<evidence type="ECO:0000256" key="2">
    <source>
        <dbReference type="PIRSR" id="PIRSR039026-1"/>
    </source>
</evidence>
<protein>
    <submittedName>
        <fullName evidence="5">TRAP transporter substrate-binding protein DctP</fullName>
    </submittedName>
</protein>
<dbReference type="Gene3D" id="3.40.190.10">
    <property type="entry name" value="Periplasmic binding protein-like II"/>
    <property type="match status" value="1"/>
</dbReference>
<feature type="binding site" evidence="2">
    <location>
        <position position="148"/>
    </location>
    <ligand>
        <name>substrate</name>
    </ligand>
</feature>
<name>A0A365TL75_9GAMM</name>
<keyword evidence="1 4" id="KW-0732">Signal</keyword>
<gene>
    <name evidence="5" type="ORF">DQ400_12605</name>
</gene>
<reference evidence="6" key="1">
    <citation type="submission" date="2018-06" db="EMBL/GenBank/DDBJ databases">
        <title>Whole genome sequencing of four bacterial strains from South Shetland trench revealing bio-synthetic gene clusters.</title>
        <authorList>
            <person name="Abdel-Mageed W.M."/>
            <person name="Lehri B."/>
            <person name="Jarmusch S."/>
            <person name="Miranda K."/>
            <person name="Goodfellow M."/>
            <person name="Jaspars M."/>
            <person name="Karlyshev A.V."/>
        </authorList>
    </citation>
    <scope>NUCLEOTIDE SEQUENCE [LARGE SCALE GENOMIC DNA]</scope>
    <source>
        <strain evidence="6">SST4</strain>
    </source>
</reference>
<dbReference type="GO" id="GO:0046872">
    <property type="term" value="F:metal ion binding"/>
    <property type="evidence" value="ECO:0007669"/>
    <property type="project" value="UniProtKB-KW"/>
</dbReference>
<dbReference type="Proteomes" id="UP000252204">
    <property type="component" value="Unassembled WGS sequence"/>
</dbReference>
<feature type="binding site" evidence="2">
    <location>
        <position position="169"/>
    </location>
    <ligand>
        <name>substrate</name>
    </ligand>
</feature>
<evidence type="ECO:0000256" key="4">
    <source>
        <dbReference type="SAM" id="SignalP"/>
    </source>
</evidence>
<evidence type="ECO:0000313" key="6">
    <source>
        <dbReference type="Proteomes" id="UP000252204"/>
    </source>
</evidence>
<dbReference type="EMBL" id="QNTU01000008">
    <property type="protein sequence ID" value="RBI66618.1"/>
    <property type="molecule type" value="Genomic_DNA"/>
</dbReference>
<dbReference type="OrthoDB" id="9769667at2"/>
<dbReference type="RefSeq" id="WP_113270099.1">
    <property type="nucleotide sequence ID" value="NZ_QNTU01000008.1"/>
</dbReference>
<sequence length="342" mass="36827">MKLSLKSTLIGTGASLLASTAMAQNLTLQSAFPFSLEVIDTSIHRFVEDVATATDGELTFTPYDAGSFSPPFEIMENVGNGSLDAGWSAASYWAGQIPAAALFQSIPFGPDVPKYLSWLYGGGGLELWEALYAPHNVVPIPCGSMISEAGGWFTEEITSVEDLNGMSMRISGLGGEVISRLGVSPVSIPAGETFLGLDTGRIGAAELSFPTIDTSAGFFEVAKHYYFPGWHQPGSLNELLVNADVWAGLAESQRLAVRNACSDLSIRMFAHDMQAQSAALEAFRSAGVTVERFPEEVLAALQLATEEVLEEAAQRDNDFADVIASYQNFSERYDEYRELTAF</sequence>
<evidence type="ECO:0000256" key="1">
    <source>
        <dbReference type="ARBA" id="ARBA00022729"/>
    </source>
</evidence>
<keyword evidence="3" id="KW-0479">Metal-binding</keyword>
<feature type="binding site" evidence="3">
    <location>
        <position position="232"/>
    </location>
    <ligand>
        <name>substrate</name>
    </ligand>
</feature>
<dbReference type="PANTHER" id="PTHR33376:SF5">
    <property type="entry name" value="EXTRACYTOPLASMIC SOLUTE RECEPTOR PROTEIN"/>
    <property type="match status" value="1"/>
</dbReference>
<keyword evidence="6" id="KW-1185">Reference proteome</keyword>
<feature type="signal peptide" evidence="4">
    <location>
        <begin position="1"/>
        <end position="23"/>
    </location>
</feature>
<dbReference type="AlphaFoldDB" id="A0A365TL75"/>
<dbReference type="CDD" id="cd13604">
    <property type="entry name" value="PBP2_TRAP_ketoacid_lactate_like"/>
    <property type="match status" value="1"/>
</dbReference>
<dbReference type="InterPro" id="IPR026289">
    <property type="entry name" value="SBP_TakP-like"/>
</dbReference>
<dbReference type="PANTHER" id="PTHR33376">
    <property type="match status" value="1"/>
</dbReference>
<comment type="caution">
    <text evidence="5">The sequence shown here is derived from an EMBL/GenBank/DDBJ whole genome shotgun (WGS) entry which is preliminary data.</text>
</comment>
<organism evidence="5 6">
    <name type="scientific">Vreelandella sulfidaeris</name>
    <dbReference type="NCBI Taxonomy" id="115553"/>
    <lineage>
        <taxon>Bacteria</taxon>
        <taxon>Pseudomonadati</taxon>
        <taxon>Pseudomonadota</taxon>
        <taxon>Gammaproteobacteria</taxon>
        <taxon>Oceanospirillales</taxon>
        <taxon>Halomonadaceae</taxon>
        <taxon>Vreelandella</taxon>
    </lineage>
</organism>
<accession>A0A365TL75</accession>
<dbReference type="GO" id="GO:0031317">
    <property type="term" value="C:tripartite ATP-independent periplasmic transporter complex"/>
    <property type="evidence" value="ECO:0007669"/>
    <property type="project" value="InterPro"/>
</dbReference>
<dbReference type="InterPro" id="IPR038404">
    <property type="entry name" value="TRAP_DctP_sf"/>
</dbReference>
<feature type="binding site" evidence="3">
    <location>
        <position position="206"/>
    </location>
    <ligand>
        <name>substrate</name>
    </ligand>
</feature>
<dbReference type="Pfam" id="PF03480">
    <property type="entry name" value="DctP"/>
    <property type="match status" value="1"/>
</dbReference>
<dbReference type="PIRSF" id="PIRSF039026">
    <property type="entry name" value="SiaP"/>
    <property type="match status" value="1"/>
</dbReference>